<evidence type="ECO:0000313" key="1">
    <source>
        <dbReference type="EMBL" id="QIB32531.1"/>
    </source>
</evidence>
<dbReference type="EMBL" id="CP048630">
    <property type="protein sequence ID" value="QIB32531.1"/>
    <property type="molecule type" value="Genomic_DNA"/>
</dbReference>
<dbReference type="AlphaFoldDB" id="A0A6P1YIN7"/>
<sequence length="78" mass="8670">MHAASDRLDQLRTVLQPSGRNQATAVNKDQFEPQDWPLGITVAFSGHDALDVCPGHKFPRPKVNTILVNLVYKFTSPL</sequence>
<evidence type="ECO:0000313" key="2">
    <source>
        <dbReference type="Proteomes" id="UP000464751"/>
    </source>
</evidence>
<dbReference type="Proteomes" id="UP000464751">
    <property type="component" value="Chromosome"/>
</dbReference>
<name>A0A6P1YIN7_9HYPH</name>
<reference evidence="1 2" key="1">
    <citation type="submission" date="2020-02" db="EMBL/GenBank/DDBJ databases">
        <authorList>
            <person name="Li G."/>
        </authorList>
    </citation>
    <scope>NUCLEOTIDE SEQUENCE [LARGE SCALE GENOMIC DNA]</scope>
    <source>
        <strain evidence="1 2">DSM 102029</strain>
    </source>
</reference>
<keyword evidence="2" id="KW-1185">Reference proteome</keyword>
<accession>A0A6P1YIN7</accession>
<proteinExistence type="predicted"/>
<gene>
    <name evidence="1" type="ORF">G3A50_01565</name>
</gene>
<dbReference type="KEGG" id="apra:G3A50_01565"/>
<dbReference type="RefSeq" id="WP_163073489.1">
    <property type="nucleotide sequence ID" value="NZ_CP048630.1"/>
</dbReference>
<protein>
    <submittedName>
        <fullName evidence="1">Uncharacterized protein</fullName>
    </submittedName>
</protein>
<organism evidence="1 2">
    <name type="scientific">Ancylobacter pratisalsi</name>
    <dbReference type="NCBI Taxonomy" id="1745854"/>
    <lineage>
        <taxon>Bacteria</taxon>
        <taxon>Pseudomonadati</taxon>
        <taxon>Pseudomonadota</taxon>
        <taxon>Alphaproteobacteria</taxon>
        <taxon>Hyphomicrobiales</taxon>
        <taxon>Xanthobacteraceae</taxon>
        <taxon>Ancylobacter</taxon>
    </lineage>
</organism>